<keyword evidence="8" id="KW-0784">Thiamine biosynthesis</keyword>
<evidence type="ECO:0000256" key="10">
    <source>
        <dbReference type="ARBA" id="ARBA00033171"/>
    </source>
</evidence>
<dbReference type="SUPFAM" id="SSF53850">
    <property type="entry name" value="Periplasmic binding protein-like II"/>
    <property type="match status" value="1"/>
</dbReference>
<feature type="domain" description="SsuA/THI5-like" evidence="13">
    <location>
        <begin position="40"/>
        <end position="252"/>
    </location>
</feature>
<dbReference type="Pfam" id="PF09084">
    <property type="entry name" value="NMT1"/>
    <property type="match status" value="1"/>
</dbReference>
<comment type="catalytic activity">
    <reaction evidence="11">
        <text>N(6)-(pyridoxal phosphate)-L-lysyl-[4-amino-5-hydroxymethyl-2-methylpyrimidine phosphate synthase] + L-histidyl-[4-amino-5-hydroxymethyl-2-methylpyrimidine phosphate synthase] + 2 Fe(3+) + 4 H2O = L-lysyl-[4-amino-5-hydroxymethyl-2-methylpyrimidine phosphate synthase] + (2S)-2-amino-5-hydroxy-4-oxopentanoyl-[4-amino-5-hydroxymethyl-2-methylpyrimidine phosphate synthase] + 4-amino-2-methyl-5-(phosphooxymethyl)pyrimidine + 3-oxopropanoate + 2 Fe(2+) + 2 H(+)</text>
        <dbReference type="Rhea" id="RHEA:65756"/>
        <dbReference type="Rhea" id="RHEA-COMP:16892"/>
        <dbReference type="Rhea" id="RHEA-COMP:16893"/>
        <dbReference type="Rhea" id="RHEA-COMP:16894"/>
        <dbReference type="Rhea" id="RHEA-COMP:16895"/>
        <dbReference type="ChEBI" id="CHEBI:15377"/>
        <dbReference type="ChEBI" id="CHEBI:15378"/>
        <dbReference type="ChEBI" id="CHEBI:29033"/>
        <dbReference type="ChEBI" id="CHEBI:29034"/>
        <dbReference type="ChEBI" id="CHEBI:29969"/>
        <dbReference type="ChEBI" id="CHEBI:29979"/>
        <dbReference type="ChEBI" id="CHEBI:33190"/>
        <dbReference type="ChEBI" id="CHEBI:58354"/>
        <dbReference type="ChEBI" id="CHEBI:143915"/>
        <dbReference type="ChEBI" id="CHEBI:157692"/>
    </reaction>
    <physiologicalReaction direction="left-to-right" evidence="11">
        <dbReference type="Rhea" id="RHEA:65757"/>
    </physiologicalReaction>
</comment>
<reference evidence="14 15" key="1">
    <citation type="submission" date="2020-02" db="EMBL/GenBank/DDBJ databases">
        <title>Comparative genomics of sulfur disproportionating microorganisms.</title>
        <authorList>
            <person name="Ward L.M."/>
            <person name="Bertran E."/>
            <person name="Johnston D.T."/>
        </authorList>
    </citation>
    <scope>NUCLEOTIDE SEQUENCE [LARGE SCALE GENOMIC DNA]</scope>
    <source>
        <strain evidence="14 15">DSM 100025</strain>
    </source>
</reference>
<keyword evidence="15" id="KW-1185">Reference proteome</keyword>
<feature type="signal peptide" evidence="12">
    <location>
        <begin position="1"/>
        <end position="24"/>
    </location>
</feature>
<keyword evidence="12" id="KW-0732">Signal</keyword>
<evidence type="ECO:0000256" key="8">
    <source>
        <dbReference type="ARBA" id="ARBA00022977"/>
    </source>
</evidence>
<dbReference type="InterPro" id="IPR027939">
    <property type="entry name" value="NMT1/THI5"/>
</dbReference>
<comment type="function">
    <text evidence="1">Responsible for the formation of the pyrimidine heterocycle in the thiamine biosynthesis pathway. Catalyzes the formation of hydroxymethylpyrimidine phosphate (HMP-P) from histidine and pyridoxal phosphate (PLP). The protein uses PLP and the active site histidine to form HMP-P, generating an inactive enzyme. The enzyme can only undergo a single turnover, which suggests it is a suicide enzyme.</text>
</comment>
<evidence type="ECO:0000313" key="14">
    <source>
        <dbReference type="EMBL" id="NDY41965.1"/>
    </source>
</evidence>
<dbReference type="InterPro" id="IPR015168">
    <property type="entry name" value="SsuA/THI5"/>
</dbReference>
<sequence length="329" mass="35968">MKGRLLALAAVLLLAAGCGGGEPAAGPGAPVVLRLKWLFNASFAGEIWADQAGLFRAEGLRVVLREGGPEQDAIRDLELGRAQFGIASADQVIRAAAKGADVVVLAQVFQRNPLQWIYRADRIPALTPAALGRLRIGVTYGGNDEAILRALLRKYHVQKAESDLWPVTPDFGPFWRGRVDLWPVYRNTQGVFLADRIAAGGGRPGFLDPAAWGIRFVANSLVTSRAYYRAHPDRVRRFTRAFLRGWREAMDPAREAAVAEAVHRRDTQTPVAVIRRQLAETRRLVLPPGGRPVGAVDLEGWRQTEAILYRQGLVTRRVDVGGLLAGPLP</sequence>
<comment type="caution">
    <text evidence="14">The sequence shown here is derived from an EMBL/GenBank/DDBJ whole genome shotgun (WGS) entry which is preliminary data.</text>
</comment>
<comment type="subunit">
    <text evidence="4">Homodimer.</text>
</comment>
<dbReference type="AlphaFoldDB" id="A0A6N9TL55"/>
<dbReference type="RefSeq" id="WP_163298116.1">
    <property type="nucleotide sequence ID" value="NZ_JAAGRR010000027.1"/>
</dbReference>
<dbReference type="GO" id="GO:0046872">
    <property type="term" value="F:metal ion binding"/>
    <property type="evidence" value="ECO:0007669"/>
    <property type="project" value="UniProtKB-KW"/>
</dbReference>
<evidence type="ECO:0000256" key="6">
    <source>
        <dbReference type="ARBA" id="ARBA00022723"/>
    </source>
</evidence>
<evidence type="ECO:0000256" key="12">
    <source>
        <dbReference type="SAM" id="SignalP"/>
    </source>
</evidence>
<name>A0A6N9TL55_DISTH</name>
<evidence type="ECO:0000259" key="13">
    <source>
        <dbReference type="Pfam" id="PF09084"/>
    </source>
</evidence>
<dbReference type="PANTHER" id="PTHR31528:SF1">
    <property type="entry name" value="4-AMINO-5-HYDROXYMETHYL-2-METHYLPYRIMIDINE PHOSPHATE SYNTHASE THI11-RELATED"/>
    <property type="match status" value="1"/>
</dbReference>
<keyword evidence="6" id="KW-0479">Metal-binding</keyword>
<dbReference type="EMBL" id="JAAGRR010000027">
    <property type="protein sequence ID" value="NDY41965.1"/>
    <property type="molecule type" value="Genomic_DNA"/>
</dbReference>
<evidence type="ECO:0000256" key="11">
    <source>
        <dbReference type="ARBA" id="ARBA00048179"/>
    </source>
</evidence>
<dbReference type="GO" id="GO:0016740">
    <property type="term" value="F:transferase activity"/>
    <property type="evidence" value="ECO:0007669"/>
    <property type="project" value="UniProtKB-KW"/>
</dbReference>
<keyword evidence="7" id="KW-0663">Pyridoxal phosphate</keyword>
<dbReference type="PANTHER" id="PTHR31528">
    <property type="entry name" value="4-AMINO-5-HYDROXYMETHYL-2-METHYLPYRIMIDINE PHOSPHATE SYNTHASE THI11-RELATED"/>
    <property type="match status" value="1"/>
</dbReference>
<evidence type="ECO:0000256" key="4">
    <source>
        <dbReference type="ARBA" id="ARBA00011738"/>
    </source>
</evidence>
<evidence type="ECO:0000256" key="5">
    <source>
        <dbReference type="ARBA" id="ARBA00022679"/>
    </source>
</evidence>
<evidence type="ECO:0000256" key="2">
    <source>
        <dbReference type="ARBA" id="ARBA00004948"/>
    </source>
</evidence>
<dbReference type="Gene3D" id="3.40.190.10">
    <property type="entry name" value="Periplasmic binding protein-like II"/>
    <property type="match status" value="2"/>
</dbReference>
<keyword evidence="9" id="KW-0408">Iron</keyword>
<organism evidence="14 15">
    <name type="scientific">Dissulfurirhabdus thermomarina</name>
    <dbReference type="NCBI Taxonomy" id="1765737"/>
    <lineage>
        <taxon>Bacteria</taxon>
        <taxon>Deltaproteobacteria</taxon>
        <taxon>Dissulfurirhabdaceae</taxon>
        <taxon>Dissulfurirhabdus</taxon>
    </lineage>
</organism>
<evidence type="ECO:0000256" key="7">
    <source>
        <dbReference type="ARBA" id="ARBA00022898"/>
    </source>
</evidence>
<comment type="pathway">
    <text evidence="2">Cofactor biosynthesis; thiamine diphosphate biosynthesis.</text>
</comment>
<comment type="similarity">
    <text evidence="3">Belongs to the NMT1/THI5 family.</text>
</comment>
<evidence type="ECO:0000256" key="9">
    <source>
        <dbReference type="ARBA" id="ARBA00023004"/>
    </source>
</evidence>
<evidence type="ECO:0000256" key="1">
    <source>
        <dbReference type="ARBA" id="ARBA00003469"/>
    </source>
</evidence>
<protein>
    <recommendedName>
        <fullName evidence="10">Thiamine pyrimidine synthase</fullName>
    </recommendedName>
</protein>
<evidence type="ECO:0000256" key="3">
    <source>
        <dbReference type="ARBA" id="ARBA00009406"/>
    </source>
</evidence>
<evidence type="ECO:0000313" key="15">
    <source>
        <dbReference type="Proteomes" id="UP000469346"/>
    </source>
</evidence>
<dbReference type="GO" id="GO:0009228">
    <property type="term" value="P:thiamine biosynthetic process"/>
    <property type="evidence" value="ECO:0007669"/>
    <property type="project" value="UniProtKB-KW"/>
</dbReference>
<dbReference type="Proteomes" id="UP000469346">
    <property type="component" value="Unassembled WGS sequence"/>
</dbReference>
<keyword evidence="5" id="KW-0808">Transferase</keyword>
<feature type="chain" id="PRO_5027101764" description="Thiamine pyrimidine synthase" evidence="12">
    <location>
        <begin position="25"/>
        <end position="329"/>
    </location>
</feature>
<dbReference type="PROSITE" id="PS51257">
    <property type="entry name" value="PROKAR_LIPOPROTEIN"/>
    <property type="match status" value="1"/>
</dbReference>
<proteinExistence type="inferred from homology"/>
<accession>A0A6N9TL55</accession>
<gene>
    <name evidence="14" type="ORF">G3N55_03760</name>
</gene>